<dbReference type="Gene3D" id="3.40.50.300">
    <property type="entry name" value="P-loop containing nucleotide triphosphate hydrolases"/>
    <property type="match status" value="1"/>
</dbReference>
<keyword evidence="2" id="KW-0067">ATP-binding</keyword>
<protein>
    <submittedName>
        <fullName evidence="2">ATP-binding cassette sub-family E member 1</fullName>
    </submittedName>
</protein>
<dbReference type="SUPFAM" id="SSF52540">
    <property type="entry name" value="P-loop containing nucleoside triphosphate hydrolases"/>
    <property type="match status" value="1"/>
</dbReference>
<dbReference type="InterPro" id="IPR013283">
    <property type="entry name" value="RLI1"/>
</dbReference>
<dbReference type="EMBL" id="GBHO01019806">
    <property type="protein sequence ID" value="JAG23798.1"/>
    <property type="molecule type" value="Transcribed_RNA"/>
</dbReference>
<dbReference type="AlphaFoldDB" id="A0A0A9XY58"/>
<dbReference type="GO" id="GO:0005524">
    <property type="term" value="F:ATP binding"/>
    <property type="evidence" value="ECO:0007669"/>
    <property type="project" value="UniProtKB-KW"/>
</dbReference>
<proteinExistence type="predicted"/>
<evidence type="ECO:0000259" key="1">
    <source>
        <dbReference type="Pfam" id="PF00005"/>
    </source>
</evidence>
<reference evidence="2" key="2">
    <citation type="submission" date="2014-07" db="EMBL/GenBank/DDBJ databases">
        <authorList>
            <person name="Hull J."/>
        </authorList>
    </citation>
    <scope>NUCLEOTIDE SEQUENCE</scope>
</reference>
<dbReference type="PANTHER" id="PTHR19248">
    <property type="entry name" value="ATP-BINDING TRANSPORT PROTEIN-RELATED"/>
    <property type="match status" value="1"/>
</dbReference>
<dbReference type="GO" id="GO:0016887">
    <property type="term" value="F:ATP hydrolysis activity"/>
    <property type="evidence" value="ECO:0007669"/>
    <property type="project" value="InterPro"/>
</dbReference>
<dbReference type="InterPro" id="IPR003439">
    <property type="entry name" value="ABC_transporter-like_ATP-bd"/>
</dbReference>
<reference evidence="2" key="1">
    <citation type="journal article" date="2014" name="PLoS ONE">
        <title>Transcriptome-Based Identification of ABC Transporters in the Western Tarnished Plant Bug Lygus hesperus.</title>
        <authorList>
            <person name="Hull J.J."/>
            <person name="Chaney K."/>
            <person name="Geib S.M."/>
            <person name="Fabrick J.A."/>
            <person name="Brent C.S."/>
            <person name="Walsh D."/>
            <person name="Lavine L.C."/>
        </authorList>
    </citation>
    <scope>NUCLEOTIDE SEQUENCE</scope>
</reference>
<dbReference type="Pfam" id="PF00005">
    <property type="entry name" value="ABC_tran"/>
    <property type="match status" value="1"/>
</dbReference>
<gene>
    <name evidence="2" type="primary">Abce1_0</name>
    <name evidence="2" type="ORF">CM83_2941</name>
</gene>
<name>A0A0A9XY58_LYGHE</name>
<organism evidence="2">
    <name type="scientific">Lygus hesperus</name>
    <name type="common">Western plant bug</name>
    <dbReference type="NCBI Taxonomy" id="30085"/>
    <lineage>
        <taxon>Eukaryota</taxon>
        <taxon>Metazoa</taxon>
        <taxon>Ecdysozoa</taxon>
        <taxon>Arthropoda</taxon>
        <taxon>Hexapoda</taxon>
        <taxon>Insecta</taxon>
        <taxon>Pterygota</taxon>
        <taxon>Neoptera</taxon>
        <taxon>Paraneoptera</taxon>
        <taxon>Hemiptera</taxon>
        <taxon>Heteroptera</taxon>
        <taxon>Panheteroptera</taxon>
        <taxon>Cimicomorpha</taxon>
        <taxon>Miridae</taxon>
        <taxon>Mirini</taxon>
        <taxon>Lygus</taxon>
    </lineage>
</organism>
<sequence length="106" mass="12341">MPFSVREGINVFLEGYIRTENLRFRDVELTFKIAERAKDYELKQHYVQKYPRMTKTFSTFQLTIEPGEFSESEIIVLLGQNGTGKTTFMRILAGLEKPDTDVNLSR</sequence>
<keyword evidence="2" id="KW-0547">Nucleotide-binding</keyword>
<feature type="domain" description="ABC transporter" evidence="1">
    <location>
        <begin position="68"/>
        <end position="100"/>
    </location>
</feature>
<evidence type="ECO:0000313" key="2">
    <source>
        <dbReference type="EMBL" id="JAG23798.1"/>
    </source>
</evidence>
<accession>A0A0A9XY58</accession>
<dbReference type="InterPro" id="IPR027417">
    <property type="entry name" value="P-loop_NTPase"/>
</dbReference>